<keyword evidence="2" id="KW-1185">Reference proteome</keyword>
<protein>
    <submittedName>
        <fullName evidence="1">Uncharacterized protein</fullName>
    </submittedName>
</protein>
<organism evidence="1 2">
    <name type="scientific">Sporanaerobium hydrogeniformans</name>
    <dbReference type="NCBI Taxonomy" id="3072179"/>
    <lineage>
        <taxon>Bacteria</taxon>
        <taxon>Bacillati</taxon>
        <taxon>Bacillota</taxon>
        <taxon>Clostridia</taxon>
        <taxon>Lachnospirales</taxon>
        <taxon>Lachnospiraceae</taxon>
        <taxon>Sporanaerobium</taxon>
    </lineage>
</organism>
<reference evidence="1" key="1">
    <citation type="submission" date="2017-10" db="EMBL/GenBank/DDBJ databases">
        <title>Genome sequence of cellulolytic Lachnospiraceae bacterium XHS1971 isolated from hotspring sediment.</title>
        <authorList>
            <person name="Vasudevan G."/>
            <person name="Joshi A.J."/>
            <person name="Hivarkar S."/>
            <person name="Lanjekar V.B."/>
            <person name="Dhakephalkar P.K."/>
            <person name="Dagar S."/>
        </authorList>
    </citation>
    <scope>NUCLEOTIDE SEQUENCE</scope>
    <source>
        <strain evidence="1">XHS1971</strain>
    </source>
</reference>
<dbReference type="EMBL" id="PEDL01000019">
    <property type="protein sequence ID" value="PHV69762.1"/>
    <property type="molecule type" value="Genomic_DNA"/>
</dbReference>
<accession>A0AC61D9Q4</accession>
<evidence type="ECO:0000313" key="1">
    <source>
        <dbReference type="EMBL" id="PHV69762.1"/>
    </source>
</evidence>
<proteinExistence type="predicted"/>
<gene>
    <name evidence="1" type="ORF">CS063_14305</name>
</gene>
<name>A0AC61D9Q4_9FIRM</name>
<sequence length="583" mass="65452">MNLLRIWKLAEHKTLFVFQVLMNIGLAFITIAVSDFTRKAVDQGIGGGQISTTILKFVLLTLIGTVLSYGSVICQGRFSVLLIERLRNMTTAKLVNAEYGFYEKETTGSISNRMLRDMTCVADYMSGGMPEFLTNIIIFACCFMYLLKVNLAMTLVSAICIPMAVILAKKVASPTYDTIEKFETKIDEVIEIAQDTIHNVRVEKVYGLQDLRKDYFDKNIDEATAYYVKYEKLVAKAGGYKYIIKAMPMLICIFIGFYNSYRGNITSGELIAFVLLLQNVSKPLSELTRYVTEFKEAMVSVDRMMQIVDVKEEAFGEEEEKEKSLVFELKDISFSYDVADEQGNKEILSHINMQISQGKAIALVGASGSGKSTLFKLLMGFHKPTKGEVCLYGRSLNDWDIEKARRQMAYVAQDTYLFEGTVAENIGYGKEGATLEEIIEAAKKAYANEFIMAMPQGYQTVISERGSNLSGGQRQRLGIARALLKDAPIFLLDEMTSALDVESEKLIQKAIEEYSKSKTVILIAHRLSTIRQADEIYVLDQGQVIEKGSHEDLIAKSGMYSKLYSNQQNQISYKEMATSEDTL</sequence>
<evidence type="ECO:0000313" key="2">
    <source>
        <dbReference type="Proteomes" id="UP000224460"/>
    </source>
</evidence>
<dbReference type="Proteomes" id="UP000224460">
    <property type="component" value="Unassembled WGS sequence"/>
</dbReference>
<comment type="caution">
    <text evidence="1">The sequence shown here is derived from an EMBL/GenBank/DDBJ whole genome shotgun (WGS) entry which is preliminary data.</text>
</comment>